<accession>A0A7I8VTY4</accession>
<feature type="domain" description="Glycosyltransferase 61 catalytic" evidence="1">
    <location>
        <begin position="151"/>
        <end position="322"/>
    </location>
</feature>
<evidence type="ECO:0000259" key="1">
    <source>
        <dbReference type="Pfam" id="PF04577"/>
    </source>
</evidence>
<dbReference type="AlphaFoldDB" id="A0A7I8VTY4"/>
<dbReference type="Proteomes" id="UP000549394">
    <property type="component" value="Unassembled WGS sequence"/>
</dbReference>
<dbReference type="GO" id="GO:0016757">
    <property type="term" value="F:glycosyltransferase activity"/>
    <property type="evidence" value="ECO:0007669"/>
    <property type="project" value="InterPro"/>
</dbReference>
<dbReference type="EMBL" id="CAJFCJ010000011">
    <property type="protein sequence ID" value="CAD5119789.1"/>
    <property type="molecule type" value="Genomic_DNA"/>
</dbReference>
<reference evidence="2 3" key="1">
    <citation type="submission" date="2020-08" db="EMBL/GenBank/DDBJ databases">
        <authorList>
            <person name="Hejnol A."/>
        </authorList>
    </citation>
    <scope>NUCLEOTIDE SEQUENCE [LARGE SCALE GENOMIC DNA]</scope>
</reference>
<comment type="caution">
    <text evidence="2">The sequence shown here is derived from an EMBL/GenBank/DDBJ whole genome shotgun (WGS) entry which is preliminary data.</text>
</comment>
<name>A0A7I8VTY4_9ANNE</name>
<sequence length="407" mass="47862">MDIRTTKAQHLDPNWNILSPLINDRTDFEKQKSHDNVYYNLYDFYMGIRKYKTEEMPLMTLYYENFKRKEPLFPSDEDRTLFFKSERNKGNFVPNTKEQLKGVIQVVKNATFKMFYDCGFRSNVEYFSETRRANRHYRILAPMIIPMGYLFQHFYDGTLPKLVQAWEILRRPEVTVLLERPFHKNIFLLLTKFNITNERIVWHRRSDYVTVYSADYLIFACIAPPLHPVLWKQGRRFLGVPDRITVPKNEATIMLLTRAGAVNPGRRIHNKRNVIDYLASRYKERLIVFDAKYNLEEAIKVFSKTSIIIGTHGGALYNMNYASLDVAVIEYVPVTKTGYDIPALPHAIFWAISDLTGQKYWRVQAYPANHVNDMVIDIPKLTKMLDIIDPETKNSVNKHNEDNLLIN</sequence>
<evidence type="ECO:0000313" key="3">
    <source>
        <dbReference type="Proteomes" id="UP000549394"/>
    </source>
</evidence>
<dbReference type="Pfam" id="PF04577">
    <property type="entry name" value="Glyco_transf_61"/>
    <property type="match status" value="1"/>
</dbReference>
<protein>
    <recommendedName>
        <fullName evidence="1">Glycosyltransferase 61 catalytic domain-containing protein</fullName>
    </recommendedName>
</protein>
<dbReference type="OrthoDB" id="529273at2759"/>
<proteinExistence type="predicted"/>
<dbReference type="InterPro" id="IPR049625">
    <property type="entry name" value="Glyco_transf_61_cat"/>
</dbReference>
<keyword evidence="3" id="KW-1185">Reference proteome</keyword>
<organism evidence="2 3">
    <name type="scientific">Dimorphilus gyrociliatus</name>
    <dbReference type="NCBI Taxonomy" id="2664684"/>
    <lineage>
        <taxon>Eukaryota</taxon>
        <taxon>Metazoa</taxon>
        <taxon>Spiralia</taxon>
        <taxon>Lophotrochozoa</taxon>
        <taxon>Annelida</taxon>
        <taxon>Polychaeta</taxon>
        <taxon>Polychaeta incertae sedis</taxon>
        <taxon>Dinophilidae</taxon>
        <taxon>Dimorphilus</taxon>
    </lineage>
</organism>
<gene>
    <name evidence="2" type="ORF">DGYR_LOCUS7977</name>
</gene>
<evidence type="ECO:0000313" key="2">
    <source>
        <dbReference type="EMBL" id="CAD5119789.1"/>
    </source>
</evidence>